<name>A0A835GM14_SPOEX</name>
<dbReference type="Pfam" id="PF05485">
    <property type="entry name" value="THAP"/>
    <property type="match status" value="1"/>
</dbReference>
<keyword evidence="2 5" id="KW-0863">Zinc-finger</keyword>
<evidence type="ECO:0000313" key="7">
    <source>
        <dbReference type="EMBL" id="KAF9419616.1"/>
    </source>
</evidence>
<protein>
    <recommendedName>
        <fullName evidence="6">THAP-type domain-containing protein</fullName>
    </recommendedName>
</protein>
<dbReference type="SUPFAM" id="SSF57716">
    <property type="entry name" value="Glucocorticoid receptor-like (DNA-binding domain)"/>
    <property type="match status" value="1"/>
</dbReference>
<feature type="non-terminal residue" evidence="7">
    <location>
        <position position="1"/>
    </location>
</feature>
<dbReference type="EMBL" id="JACKWZ010000041">
    <property type="protein sequence ID" value="KAF9419616.1"/>
    <property type="molecule type" value="Genomic_DNA"/>
</dbReference>
<dbReference type="PROSITE" id="PS50950">
    <property type="entry name" value="ZF_THAP"/>
    <property type="match status" value="1"/>
</dbReference>
<organism evidence="7 8">
    <name type="scientific">Spodoptera exigua</name>
    <name type="common">Beet armyworm</name>
    <name type="synonym">Noctua fulgens</name>
    <dbReference type="NCBI Taxonomy" id="7107"/>
    <lineage>
        <taxon>Eukaryota</taxon>
        <taxon>Metazoa</taxon>
        <taxon>Ecdysozoa</taxon>
        <taxon>Arthropoda</taxon>
        <taxon>Hexapoda</taxon>
        <taxon>Insecta</taxon>
        <taxon>Pterygota</taxon>
        <taxon>Neoptera</taxon>
        <taxon>Endopterygota</taxon>
        <taxon>Lepidoptera</taxon>
        <taxon>Glossata</taxon>
        <taxon>Ditrysia</taxon>
        <taxon>Noctuoidea</taxon>
        <taxon>Noctuidae</taxon>
        <taxon>Amphipyrinae</taxon>
        <taxon>Spodoptera</taxon>
    </lineage>
</organism>
<evidence type="ECO:0000256" key="3">
    <source>
        <dbReference type="ARBA" id="ARBA00022833"/>
    </source>
</evidence>
<dbReference type="Proteomes" id="UP000648187">
    <property type="component" value="Unassembled WGS sequence"/>
</dbReference>
<feature type="domain" description="THAP-type" evidence="6">
    <location>
        <begin position="32"/>
        <end position="123"/>
    </location>
</feature>
<evidence type="ECO:0000256" key="1">
    <source>
        <dbReference type="ARBA" id="ARBA00022723"/>
    </source>
</evidence>
<keyword evidence="4 5" id="KW-0238">DNA-binding</keyword>
<gene>
    <name evidence="7" type="ORF">HW555_003894</name>
</gene>
<reference evidence="7" key="1">
    <citation type="submission" date="2020-08" db="EMBL/GenBank/DDBJ databases">
        <title>Spodoptera exigua strain:BAW_Kor-Di-RS1 Genome sequencing and assembly.</title>
        <authorList>
            <person name="Kim J."/>
            <person name="Nam H.Y."/>
            <person name="Kwon M."/>
            <person name="Choi J.H."/>
            <person name="Cho S.R."/>
            <person name="Kim G.-H."/>
        </authorList>
    </citation>
    <scope>NUCLEOTIDE SEQUENCE</scope>
    <source>
        <strain evidence="7">BAW_Kor-Di-RS1</strain>
        <tissue evidence="7">Whole-body</tissue>
    </source>
</reference>
<evidence type="ECO:0000256" key="2">
    <source>
        <dbReference type="ARBA" id="ARBA00022771"/>
    </source>
</evidence>
<comment type="caution">
    <text evidence="7">The sequence shown here is derived from an EMBL/GenBank/DDBJ whole genome shotgun (WGS) entry which is preliminary data.</text>
</comment>
<evidence type="ECO:0000256" key="5">
    <source>
        <dbReference type="PROSITE-ProRule" id="PRU00309"/>
    </source>
</evidence>
<keyword evidence="8" id="KW-1185">Reference proteome</keyword>
<accession>A0A835GM14</accession>
<proteinExistence type="predicted"/>
<dbReference type="GO" id="GO:0003677">
    <property type="term" value="F:DNA binding"/>
    <property type="evidence" value="ECO:0007669"/>
    <property type="project" value="UniProtKB-UniRule"/>
</dbReference>
<evidence type="ECO:0000259" key="6">
    <source>
        <dbReference type="PROSITE" id="PS50950"/>
    </source>
</evidence>
<keyword evidence="3" id="KW-0862">Zinc</keyword>
<sequence length="442" mass="50910">KVQHKWRHDGVCIVSEWALSQYIDKVKTSGYSPYHWCLVSECKNTSVKTPEKLWIQVPTDLKMRNTWLKLARRDPKSLSTKTKYYFCEDHFDLENDMENYTQLKIMGSVKRIRMRSNCIPSRFDCQPGRKRTFTESEPRAAFMKRQRLSIIKEIEETTINKTCDTPLSSSSGQVTIMERLRCANCTIATQRLKRHVLTGPDYQEILSIIRQWHPNRSIQITDHICDECWVSINNVLYQMGDLQPPVLGHLNVCVNCGRSLNKVRSHALLRRTDRAVRIYNAIAEWILPDQIQPDSQICHPCWMRAKYATSSTSEAPSSVIFEAKDDDEAPVLPQLLPEEVPRPVTPTPEMPSPPTQQNIIILLTYTHVLGDQFGISLSYASKIFTKSIPVINHNIHCIIDCLEIEIQKPFKSLHQALTWSEYKKANTINALDPCIHAPSWHA</sequence>
<dbReference type="InterPro" id="IPR006612">
    <property type="entry name" value="THAP_Znf"/>
</dbReference>
<keyword evidence="1" id="KW-0479">Metal-binding</keyword>
<evidence type="ECO:0000256" key="4">
    <source>
        <dbReference type="ARBA" id="ARBA00023125"/>
    </source>
</evidence>
<evidence type="ECO:0000313" key="8">
    <source>
        <dbReference type="Proteomes" id="UP000648187"/>
    </source>
</evidence>
<dbReference type="AlphaFoldDB" id="A0A835GM14"/>
<dbReference type="GO" id="GO:0008270">
    <property type="term" value="F:zinc ion binding"/>
    <property type="evidence" value="ECO:0007669"/>
    <property type="project" value="UniProtKB-KW"/>
</dbReference>